<dbReference type="AlphaFoldDB" id="A0A085LIU7"/>
<name>A0A085LIU7_9BILA</name>
<organism evidence="1 2">
    <name type="scientific">Trichuris suis</name>
    <name type="common">pig whipworm</name>
    <dbReference type="NCBI Taxonomy" id="68888"/>
    <lineage>
        <taxon>Eukaryota</taxon>
        <taxon>Metazoa</taxon>
        <taxon>Ecdysozoa</taxon>
        <taxon>Nematoda</taxon>
        <taxon>Enoplea</taxon>
        <taxon>Dorylaimia</taxon>
        <taxon>Trichinellida</taxon>
        <taxon>Trichuridae</taxon>
        <taxon>Trichuris</taxon>
    </lineage>
</organism>
<evidence type="ECO:0000313" key="1">
    <source>
        <dbReference type="EMBL" id="KFD44893.1"/>
    </source>
</evidence>
<proteinExistence type="predicted"/>
<keyword evidence="2" id="KW-1185">Reference proteome</keyword>
<dbReference type="EMBL" id="KL364205">
    <property type="protein sequence ID" value="KFD44893.1"/>
    <property type="molecule type" value="Genomic_DNA"/>
</dbReference>
<evidence type="ECO:0000313" key="2">
    <source>
        <dbReference type="Proteomes" id="UP000030764"/>
    </source>
</evidence>
<accession>A0A085LIU7</accession>
<reference evidence="1 2" key="1">
    <citation type="journal article" date="2014" name="Nat. Genet.">
        <title>Genome and transcriptome of the porcine whipworm Trichuris suis.</title>
        <authorList>
            <person name="Jex A.R."/>
            <person name="Nejsum P."/>
            <person name="Schwarz E.M."/>
            <person name="Hu L."/>
            <person name="Young N.D."/>
            <person name="Hall R.S."/>
            <person name="Korhonen P.K."/>
            <person name="Liao S."/>
            <person name="Thamsborg S."/>
            <person name="Xia J."/>
            <person name="Xu P."/>
            <person name="Wang S."/>
            <person name="Scheerlinck J.P."/>
            <person name="Hofmann A."/>
            <person name="Sternberg P.W."/>
            <person name="Wang J."/>
            <person name="Gasser R.B."/>
        </authorList>
    </citation>
    <scope>NUCLEOTIDE SEQUENCE [LARGE SCALE GENOMIC DNA]</scope>
    <source>
        <strain evidence="1">DCEP-RM93M</strain>
    </source>
</reference>
<dbReference type="Proteomes" id="UP000030764">
    <property type="component" value="Unassembled WGS sequence"/>
</dbReference>
<sequence>MYAIVATLRGCASSVHAIHGMSCMPYMVCDLKVPYKVAGRLIPGFSAATNALGNVPTI</sequence>
<gene>
    <name evidence="1" type="ORF">M513_14230</name>
</gene>
<protein>
    <submittedName>
        <fullName evidence="1">Uncharacterized protein</fullName>
    </submittedName>
</protein>